<keyword evidence="4 7" id="KW-0560">Oxidoreductase</keyword>
<organism evidence="7 8">
    <name type="scientific">Comamonas avium</name>
    <dbReference type="NCBI Taxonomy" id="2762231"/>
    <lineage>
        <taxon>Bacteria</taxon>
        <taxon>Pseudomonadati</taxon>
        <taxon>Pseudomonadota</taxon>
        <taxon>Betaproteobacteria</taxon>
        <taxon>Burkholderiales</taxon>
        <taxon>Comamonadaceae</taxon>
        <taxon>Comamonas</taxon>
    </lineage>
</organism>
<dbReference type="Pfam" id="PF13532">
    <property type="entry name" value="2OG-FeII_Oxy_2"/>
    <property type="match status" value="1"/>
</dbReference>
<dbReference type="RefSeq" id="WP_191722019.1">
    <property type="nucleotide sequence ID" value="NZ_JACSQK010000002.1"/>
</dbReference>
<accession>A0ABR8S7Z8</accession>
<comment type="caution">
    <text evidence="7">The sequence shown here is derived from an EMBL/GenBank/DDBJ whole genome shotgun (WGS) entry which is preliminary data.</text>
</comment>
<evidence type="ECO:0000256" key="3">
    <source>
        <dbReference type="ARBA" id="ARBA00022964"/>
    </source>
</evidence>
<dbReference type="EMBL" id="JACSQK010000002">
    <property type="protein sequence ID" value="MBD7959606.1"/>
    <property type="molecule type" value="Genomic_DNA"/>
</dbReference>
<dbReference type="GO" id="GO:0035516">
    <property type="term" value="F:broad specificity oxidative DNA demethylase activity"/>
    <property type="evidence" value="ECO:0007669"/>
    <property type="project" value="UniProtKB-EC"/>
</dbReference>
<evidence type="ECO:0000256" key="2">
    <source>
        <dbReference type="ARBA" id="ARBA00022723"/>
    </source>
</evidence>
<dbReference type="InterPro" id="IPR005123">
    <property type="entry name" value="Oxoglu/Fe-dep_dioxygenase_dom"/>
</dbReference>
<dbReference type="Gene3D" id="2.60.120.590">
    <property type="entry name" value="Alpha-ketoglutarate-dependent dioxygenase AlkB-like"/>
    <property type="match status" value="1"/>
</dbReference>
<reference evidence="7 8" key="1">
    <citation type="submission" date="2020-08" db="EMBL/GenBank/DDBJ databases">
        <title>A Genomic Blueprint of the Chicken Gut Microbiome.</title>
        <authorList>
            <person name="Gilroy R."/>
            <person name="Ravi A."/>
            <person name="Getino M."/>
            <person name="Pursley I."/>
            <person name="Horton D.L."/>
            <person name="Alikhan N.-F."/>
            <person name="Baker D."/>
            <person name="Gharbi K."/>
            <person name="Hall N."/>
            <person name="Watson M."/>
            <person name="Adriaenssens E.M."/>
            <person name="Foster-Nyarko E."/>
            <person name="Jarju S."/>
            <person name="Secka A."/>
            <person name="Antonio M."/>
            <person name="Oren A."/>
            <person name="Chaudhuri R."/>
            <person name="La Ragione R.M."/>
            <person name="Hildebrand F."/>
            <person name="Pallen M.J."/>
        </authorList>
    </citation>
    <scope>NUCLEOTIDE SEQUENCE [LARGE SCALE GENOMIC DNA]</scope>
    <source>
        <strain evidence="7 8">Sa2CVA6</strain>
    </source>
</reference>
<keyword evidence="2" id="KW-0479">Metal-binding</keyword>
<evidence type="ECO:0000256" key="4">
    <source>
        <dbReference type="ARBA" id="ARBA00023002"/>
    </source>
</evidence>
<evidence type="ECO:0000313" key="7">
    <source>
        <dbReference type="EMBL" id="MBD7959606.1"/>
    </source>
</evidence>
<dbReference type="InterPro" id="IPR027450">
    <property type="entry name" value="AlkB-like"/>
</dbReference>
<protein>
    <submittedName>
        <fullName evidence="7">DNA oxidative demethylase AlkB</fullName>
        <ecNumber evidence="7">1.14.11.33</ecNumber>
    </submittedName>
</protein>
<dbReference type="InterPro" id="IPR037151">
    <property type="entry name" value="AlkB-like_sf"/>
</dbReference>
<dbReference type="PROSITE" id="PS51471">
    <property type="entry name" value="FE2OG_OXY"/>
    <property type="match status" value="1"/>
</dbReference>
<evidence type="ECO:0000256" key="1">
    <source>
        <dbReference type="ARBA" id="ARBA00001954"/>
    </source>
</evidence>
<dbReference type="Proteomes" id="UP000634919">
    <property type="component" value="Unassembled WGS sequence"/>
</dbReference>
<comment type="cofactor">
    <cofactor evidence="1">
        <name>Fe(2+)</name>
        <dbReference type="ChEBI" id="CHEBI:29033"/>
    </cofactor>
</comment>
<dbReference type="EC" id="1.14.11.33" evidence="7"/>
<dbReference type="NCBIfam" id="NF011930">
    <property type="entry name" value="PRK15401.1"/>
    <property type="match status" value="1"/>
</dbReference>
<sequence>MSLPLFDTPALPPHTLDDGAVLLRGWAAAQEDAWVAAVRSVAAQAAFRTMVRPGGAALSVAMTNCGDWGWVSDAQRYSYSSTDPRTGLPWPAMPAFMFEQAVAAAQAAGYGGYAPDACLMNRYQPGARLTLHRDEDEMDWHAPIVSVSLGLPCTFLWGGLTRQSPVRRVPLMHGDVLVWGGATRMAYHGVNPLKDGRHHLLGAERWNLTFRMAKRYYDSGAAPAAAH</sequence>
<keyword evidence="3" id="KW-0223">Dioxygenase</keyword>
<evidence type="ECO:0000313" key="8">
    <source>
        <dbReference type="Proteomes" id="UP000634919"/>
    </source>
</evidence>
<feature type="domain" description="Fe2OG dioxygenase" evidence="6">
    <location>
        <begin position="114"/>
        <end position="214"/>
    </location>
</feature>
<evidence type="ECO:0000259" key="6">
    <source>
        <dbReference type="PROSITE" id="PS51471"/>
    </source>
</evidence>
<keyword evidence="5" id="KW-0408">Iron</keyword>
<dbReference type="PANTHER" id="PTHR16557">
    <property type="entry name" value="ALKYLATED DNA REPAIR PROTEIN ALKB-RELATED"/>
    <property type="match status" value="1"/>
</dbReference>
<proteinExistence type="predicted"/>
<name>A0ABR8S7Z8_9BURK</name>
<evidence type="ECO:0000256" key="5">
    <source>
        <dbReference type="ARBA" id="ARBA00023004"/>
    </source>
</evidence>
<dbReference type="PANTHER" id="PTHR16557:SF2">
    <property type="entry name" value="NUCLEIC ACID DIOXYGENASE ALKBH1"/>
    <property type="match status" value="1"/>
</dbReference>
<keyword evidence="8" id="KW-1185">Reference proteome</keyword>
<gene>
    <name evidence="7" type="primary">alkB</name>
    <name evidence="7" type="ORF">H9646_03855</name>
</gene>
<dbReference type="InterPro" id="IPR004574">
    <property type="entry name" value="Alkb"/>
</dbReference>
<dbReference type="SUPFAM" id="SSF51197">
    <property type="entry name" value="Clavaminate synthase-like"/>
    <property type="match status" value="1"/>
</dbReference>